<dbReference type="CDD" id="cd24142">
    <property type="entry name" value="ACL4-like"/>
    <property type="match status" value="1"/>
</dbReference>
<reference evidence="4 5" key="1">
    <citation type="journal article" date="2019" name="Sci. Rep.">
        <title>Comparative genomics of chytrid fungi reveal insights into the obligate biotrophic and pathogenic lifestyle of Synchytrium endobioticum.</title>
        <authorList>
            <person name="van de Vossenberg B.T.L.H."/>
            <person name="Warris S."/>
            <person name="Nguyen H.D.T."/>
            <person name="van Gent-Pelzer M.P.E."/>
            <person name="Joly D.L."/>
            <person name="van de Geest H.C."/>
            <person name="Bonants P.J.M."/>
            <person name="Smith D.S."/>
            <person name="Levesque C.A."/>
            <person name="van der Lee T.A.J."/>
        </authorList>
    </citation>
    <scope>NUCLEOTIDE SEQUENCE [LARGE SCALE GENOMIC DNA]</scope>
    <source>
        <strain evidence="3 5">LEV6574</strain>
        <strain evidence="2 4">MB42</strain>
    </source>
</reference>
<evidence type="ECO:0000313" key="4">
    <source>
        <dbReference type="Proteomes" id="UP000317494"/>
    </source>
</evidence>
<proteinExistence type="predicted"/>
<evidence type="ECO:0000313" key="3">
    <source>
        <dbReference type="EMBL" id="TPX43403.1"/>
    </source>
</evidence>
<evidence type="ECO:0000313" key="5">
    <source>
        <dbReference type="Proteomes" id="UP000320475"/>
    </source>
</evidence>
<dbReference type="PANTHER" id="PTHR12558">
    <property type="entry name" value="CELL DIVISION CYCLE 16,23,27"/>
    <property type="match status" value="1"/>
</dbReference>
<dbReference type="EMBL" id="QEAM01000225">
    <property type="protein sequence ID" value="TPX43403.1"/>
    <property type="molecule type" value="Genomic_DNA"/>
</dbReference>
<dbReference type="AlphaFoldDB" id="A0A507CW78"/>
<dbReference type="GO" id="GO:0051301">
    <property type="term" value="P:cell division"/>
    <property type="evidence" value="ECO:0007669"/>
    <property type="project" value="TreeGrafter"/>
</dbReference>
<dbReference type="OrthoDB" id="1914839at2759"/>
<dbReference type="EMBL" id="QEAN01000614">
    <property type="protein sequence ID" value="TPX31505.1"/>
    <property type="molecule type" value="Genomic_DNA"/>
</dbReference>
<protein>
    <submittedName>
        <fullName evidence="3">Uncharacterized protein</fullName>
    </submittedName>
</protein>
<dbReference type="SUPFAM" id="SSF48452">
    <property type="entry name" value="TPR-like"/>
    <property type="match status" value="2"/>
</dbReference>
<dbReference type="Proteomes" id="UP000320475">
    <property type="component" value="Unassembled WGS sequence"/>
</dbReference>
<dbReference type="Proteomes" id="UP000317494">
    <property type="component" value="Unassembled WGS sequence"/>
</dbReference>
<evidence type="ECO:0000256" key="1">
    <source>
        <dbReference type="ARBA" id="ARBA00022803"/>
    </source>
</evidence>
<dbReference type="VEuPathDB" id="FungiDB:SeMB42_g07751"/>
<name>A0A507CW78_9FUNG</name>
<evidence type="ECO:0000313" key="2">
    <source>
        <dbReference type="EMBL" id="TPX31505.1"/>
    </source>
</evidence>
<keyword evidence="4" id="KW-1185">Reference proteome</keyword>
<keyword evidence="1" id="KW-0802">TPR repeat</keyword>
<dbReference type="InterPro" id="IPR011990">
    <property type="entry name" value="TPR-like_helical_dom_sf"/>
</dbReference>
<dbReference type="STRING" id="286115.A0A507CW78"/>
<dbReference type="GO" id="GO:0005680">
    <property type="term" value="C:anaphase-promoting complex"/>
    <property type="evidence" value="ECO:0007669"/>
    <property type="project" value="UniProtKB-ARBA"/>
</dbReference>
<sequence length="355" mass="39459">MTRPDTTPTPAPNASITPAALLGRAQACLETLEYDLCRKFLVRALEIDPHHIETLEMLGTLELDCAGAATAESVVSMHLARATQYLTKAIELRPETGSEKYLCMGQLATGRDALAYYEQGLRLLENEKACQGDAKEEDVSASKMASALCSMVEIYMTDCCDEPDAEALAESYCLKAISLTPDNPEPHQTLASVRISQSDLPSARASIEKSLDQWELLPLDHRHYPSYATRLGCVKILIELDLFDRALLVLQSLQRDRDEDPEVWYLFGWCYFRWGGGTEIQAAESESLGGSRIAIDESLMHVSDDAERVEHWEDAIECFETAMSLLVKNEECSRSDIAEHAELLCGQLKLSMDVD</sequence>
<organism evidence="3 5">
    <name type="scientific">Synchytrium endobioticum</name>
    <dbReference type="NCBI Taxonomy" id="286115"/>
    <lineage>
        <taxon>Eukaryota</taxon>
        <taxon>Fungi</taxon>
        <taxon>Fungi incertae sedis</taxon>
        <taxon>Chytridiomycota</taxon>
        <taxon>Chytridiomycota incertae sedis</taxon>
        <taxon>Chytridiomycetes</taxon>
        <taxon>Synchytriales</taxon>
        <taxon>Synchytriaceae</taxon>
        <taxon>Synchytrium</taxon>
    </lineage>
</organism>
<comment type="caution">
    <text evidence="3">The sequence shown here is derived from an EMBL/GenBank/DDBJ whole genome shotgun (WGS) entry which is preliminary data.</text>
</comment>
<dbReference type="PANTHER" id="PTHR12558:SF50">
    <property type="entry name" value="ASSEMBLY CHAPERONE OF RPL4-RELATED"/>
    <property type="match status" value="1"/>
</dbReference>
<gene>
    <name evidence="3" type="ORF">SeLEV6574_g05081</name>
    <name evidence="2" type="ORF">SeMB42_g07751</name>
</gene>
<accession>A0A507CW78</accession>
<dbReference type="Gene3D" id="1.25.40.10">
    <property type="entry name" value="Tetratricopeptide repeat domain"/>
    <property type="match status" value="2"/>
</dbReference>